<dbReference type="Proteomes" id="UP001231189">
    <property type="component" value="Unassembled WGS sequence"/>
</dbReference>
<evidence type="ECO:0000313" key="2">
    <source>
        <dbReference type="Proteomes" id="UP001231189"/>
    </source>
</evidence>
<gene>
    <name evidence="1" type="ORF">QYE76_059069</name>
</gene>
<name>A0AAD8T7L9_LOLMU</name>
<comment type="caution">
    <text evidence="1">The sequence shown here is derived from an EMBL/GenBank/DDBJ whole genome shotgun (WGS) entry which is preliminary data.</text>
</comment>
<organism evidence="1 2">
    <name type="scientific">Lolium multiflorum</name>
    <name type="common">Italian ryegrass</name>
    <name type="synonym">Lolium perenne subsp. multiflorum</name>
    <dbReference type="NCBI Taxonomy" id="4521"/>
    <lineage>
        <taxon>Eukaryota</taxon>
        <taxon>Viridiplantae</taxon>
        <taxon>Streptophyta</taxon>
        <taxon>Embryophyta</taxon>
        <taxon>Tracheophyta</taxon>
        <taxon>Spermatophyta</taxon>
        <taxon>Magnoliopsida</taxon>
        <taxon>Liliopsida</taxon>
        <taxon>Poales</taxon>
        <taxon>Poaceae</taxon>
        <taxon>BOP clade</taxon>
        <taxon>Pooideae</taxon>
        <taxon>Poodae</taxon>
        <taxon>Poeae</taxon>
        <taxon>Poeae Chloroplast Group 2 (Poeae type)</taxon>
        <taxon>Loliodinae</taxon>
        <taxon>Loliinae</taxon>
        <taxon>Lolium</taxon>
    </lineage>
</organism>
<dbReference type="AlphaFoldDB" id="A0AAD8T7L9"/>
<evidence type="ECO:0000313" key="1">
    <source>
        <dbReference type="EMBL" id="KAK1670910.1"/>
    </source>
</evidence>
<keyword evidence="2" id="KW-1185">Reference proteome</keyword>
<proteinExistence type="predicted"/>
<dbReference type="EMBL" id="JAUUTY010000003">
    <property type="protein sequence ID" value="KAK1670910.1"/>
    <property type="molecule type" value="Genomic_DNA"/>
</dbReference>
<protein>
    <submittedName>
        <fullName evidence="1">Uncharacterized protein</fullName>
    </submittedName>
</protein>
<reference evidence="1" key="1">
    <citation type="submission" date="2023-07" db="EMBL/GenBank/DDBJ databases">
        <title>A chromosome-level genome assembly of Lolium multiflorum.</title>
        <authorList>
            <person name="Chen Y."/>
            <person name="Copetti D."/>
            <person name="Kolliker R."/>
            <person name="Studer B."/>
        </authorList>
    </citation>
    <scope>NUCLEOTIDE SEQUENCE</scope>
    <source>
        <strain evidence="1">02402/16</strain>
        <tissue evidence="1">Leaf</tissue>
    </source>
</reference>
<sequence length="146" mass="16516">MLERNEDLRIAYIDVVESIRNGKPSTEYYLKLVKSDIHGKDKVKYLLLITVSKGFANSKGALANPLSPTKDPLGRIDRGAIQIFYFERCFQMTQTTDSCLLPLIYLLWDLRIVPFCCGIGHILSSMWCNGCIRVLLLQATISCLVL</sequence>
<accession>A0AAD8T7L9</accession>